<gene>
    <name evidence="1" type="ORF">S12H4_49743</name>
</gene>
<proteinExistence type="predicted"/>
<dbReference type="AlphaFoldDB" id="X1UA54"/>
<accession>X1UA54</accession>
<organism evidence="1">
    <name type="scientific">marine sediment metagenome</name>
    <dbReference type="NCBI Taxonomy" id="412755"/>
    <lineage>
        <taxon>unclassified sequences</taxon>
        <taxon>metagenomes</taxon>
        <taxon>ecological metagenomes</taxon>
    </lineage>
</organism>
<name>X1UA54_9ZZZZ</name>
<protein>
    <recommendedName>
        <fullName evidence="2">DUF4352 domain-containing protein</fullName>
    </recommendedName>
</protein>
<comment type="caution">
    <text evidence="1">The sequence shown here is derived from an EMBL/GenBank/DDBJ whole genome shotgun (WGS) entry which is preliminary data.</text>
</comment>
<evidence type="ECO:0000313" key="1">
    <source>
        <dbReference type="EMBL" id="GAJ14418.1"/>
    </source>
</evidence>
<dbReference type="EMBL" id="BARW01031240">
    <property type="protein sequence ID" value="GAJ14418.1"/>
    <property type="molecule type" value="Genomic_DNA"/>
</dbReference>
<evidence type="ECO:0008006" key="2">
    <source>
        <dbReference type="Google" id="ProtNLM"/>
    </source>
</evidence>
<reference evidence="1" key="1">
    <citation type="journal article" date="2014" name="Front. Microbiol.">
        <title>High frequency of phylogenetically diverse reductive dehalogenase-homologous genes in deep subseafloor sedimentary metagenomes.</title>
        <authorList>
            <person name="Kawai M."/>
            <person name="Futagami T."/>
            <person name="Toyoda A."/>
            <person name="Takaki Y."/>
            <person name="Nishi S."/>
            <person name="Hori S."/>
            <person name="Arai W."/>
            <person name="Tsubouchi T."/>
            <person name="Morono Y."/>
            <person name="Uchiyama I."/>
            <person name="Ito T."/>
            <person name="Fujiyama A."/>
            <person name="Inagaki F."/>
            <person name="Takami H."/>
        </authorList>
    </citation>
    <scope>NUCLEOTIDE SEQUENCE</scope>
    <source>
        <strain evidence="1">Expedition CK06-06</strain>
    </source>
</reference>
<sequence>MIGVGPITGQIDKVEVEYGGQVVTEVPEGENFKLAITYRAQNPGVPLYDYWTISMTAMSTDKTIKGYEHAWIVGKSSVGPVIDRIEPLGPMPANDITLRVKLWGNQDYVVKLPIAPPENLW</sequence>